<protein>
    <submittedName>
        <fullName evidence="1">Uncharacterized protein</fullName>
    </submittedName>
</protein>
<dbReference type="AlphaFoldDB" id="A0A0F0M3W7"/>
<dbReference type="Proteomes" id="UP000033451">
    <property type="component" value="Unassembled WGS sequence"/>
</dbReference>
<dbReference type="GeneID" id="39690343"/>
<dbReference type="OrthoDB" id="5072755at2"/>
<comment type="caution">
    <text evidence="1">The sequence shown here is derived from an EMBL/GenBank/DDBJ whole genome shotgun (WGS) entry which is preliminary data.</text>
</comment>
<name>A0A0F0M3W7_9MICO</name>
<dbReference type="RefSeq" id="WP_045245741.1">
    <property type="nucleotide sequence ID" value="NZ_JYIY01000028.1"/>
</dbReference>
<gene>
    <name evidence="1" type="ORF">RR49_00062</name>
</gene>
<sequence length="69" mass="7911">MTAPGYEFSVWERYATEFTLAFGDNPSRIRAVRVAYFEHEFDVDLIAQLSGFPVWRIRQALSQGLPQAS</sequence>
<accession>A0A0F0M3W7</accession>
<evidence type="ECO:0000313" key="2">
    <source>
        <dbReference type="Proteomes" id="UP000033451"/>
    </source>
</evidence>
<dbReference type="EMBL" id="JYIY01000028">
    <property type="protein sequence ID" value="KJL45422.1"/>
    <property type="molecule type" value="Genomic_DNA"/>
</dbReference>
<evidence type="ECO:0000313" key="1">
    <source>
        <dbReference type="EMBL" id="KJL45422.1"/>
    </source>
</evidence>
<proteinExistence type="predicted"/>
<dbReference type="PATRIC" id="fig|400772.4.peg.79"/>
<organism evidence="1 2">
    <name type="scientific">Microbacterium ginsengisoli</name>
    <dbReference type="NCBI Taxonomy" id="400772"/>
    <lineage>
        <taxon>Bacteria</taxon>
        <taxon>Bacillati</taxon>
        <taxon>Actinomycetota</taxon>
        <taxon>Actinomycetes</taxon>
        <taxon>Micrococcales</taxon>
        <taxon>Microbacteriaceae</taxon>
        <taxon>Microbacterium</taxon>
    </lineage>
</organism>
<keyword evidence="2" id="KW-1185">Reference proteome</keyword>
<reference evidence="1 2" key="1">
    <citation type="submission" date="2015-02" db="EMBL/GenBank/DDBJ databases">
        <title>Draft genome sequences of ten Microbacterium spp. with emphasis on heavy metal contaminated environments.</title>
        <authorList>
            <person name="Corretto E."/>
        </authorList>
    </citation>
    <scope>NUCLEOTIDE SEQUENCE [LARGE SCALE GENOMIC DNA]</scope>
    <source>
        <strain evidence="1 2">DSM 18659</strain>
    </source>
</reference>